<evidence type="ECO:0000256" key="4">
    <source>
        <dbReference type="ARBA" id="ARBA00023136"/>
    </source>
</evidence>
<reference evidence="8 9" key="1">
    <citation type="journal article" date="2019" name="PLoS Biol.">
        <title>Sex chromosomes control vertical transmission of feminizing Wolbachia symbionts in an isopod.</title>
        <authorList>
            <person name="Becking T."/>
            <person name="Chebbi M.A."/>
            <person name="Giraud I."/>
            <person name="Moumen B."/>
            <person name="Laverre T."/>
            <person name="Caubet Y."/>
            <person name="Peccoud J."/>
            <person name="Gilbert C."/>
            <person name="Cordaux R."/>
        </authorList>
    </citation>
    <scope>NUCLEOTIDE SEQUENCE [LARGE SCALE GENOMIC DNA]</scope>
    <source>
        <strain evidence="8">ANa2</strain>
        <tissue evidence="8">Whole body excluding digestive tract and cuticle</tissue>
    </source>
</reference>
<keyword evidence="9" id="KW-1185">Reference proteome</keyword>
<proteinExistence type="predicted"/>
<keyword evidence="4 7" id="KW-0472">Membrane</keyword>
<feature type="compositionally biased region" description="Polar residues" evidence="6">
    <location>
        <begin position="1"/>
        <end position="16"/>
    </location>
</feature>
<organism evidence="8 9">
    <name type="scientific">Armadillidium nasatum</name>
    <dbReference type="NCBI Taxonomy" id="96803"/>
    <lineage>
        <taxon>Eukaryota</taxon>
        <taxon>Metazoa</taxon>
        <taxon>Ecdysozoa</taxon>
        <taxon>Arthropoda</taxon>
        <taxon>Crustacea</taxon>
        <taxon>Multicrustacea</taxon>
        <taxon>Malacostraca</taxon>
        <taxon>Eumalacostraca</taxon>
        <taxon>Peracarida</taxon>
        <taxon>Isopoda</taxon>
        <taxon>Oniscidea</taxon>
        <taxon>Crinocheta</taxon>
        <taxon>Armadillidiidae</taxon>
        <taxon>Armadillidium</taxon>
    </lineage>
</organism>
<dbReference type="GO" id="GO:0016020">
    <property type="term" value="C:membrane"/>
    <property type="evidence" value="ECO:0007669"/>
    <property type="project" value="UniProtKB-SubCell"/>
</dbReference>
<name>A0A5N5SXD2_9CRUS</name>
<keyword evidence="5" id="KW-0325">Glycoprotein</keyword>
<dbReference type="EMBL" id="SEYY01020421">
    <property type="protein sequence ID" value="KAB7497320.1"/>
    <property type="molecule type" value="Genomic_DNA"/>
</dbReference>
<evidence type="ECO:0000313" key="8">
    <source>
        <dbReference type="EMBL" id="KAB7497320.1"/>
    </source>
</evidence>
<gene>
    <name evidence="8" type="primary">disp</name>
    <name evidence="8" type="ORF">Anas_07978</name>
</gene>
<accession>A0A5N5SXD2</accession>
<dbReference type="GO" id="GO:0007224">
    <property type="term" value="P:smoothened signaling pathway"/>
    <property type="evidence" value="ECO:0007669"/>
    <property type="project" value="TreeGrafter"/>
</dbReference>
<feature type="region of interest" description="Disordered" evidence="6">
    <location>
        <begin position="1"/>
        <end position="77"/>
    </location>
</feature>
<feature type="transmembrane region" description="Helical" evidence="7">
    <location>
        <begin position="130"/>
        <end position="151"/>
    </location>
</feature>
<keyword evidence="3 7" id="KW-1133">Transmembrane helix</keyword>
<evidence type="ECO:0000256" key="1">
    <source>
        <dbReference type="ARBA" id="ARBA00004141"/>
    </source>
</evidence>
<evidence type="ECO:0000256" key="6">
    <source>
        <dbReference type="SAM" id="MobiDB-lite"/>
    </source>
</evidence>
<dbReference type="Proteomes" id="UP000326759">
    <property type="component" value="Unassembled WGS sequence"/>
</dbReference>
<dbReference type="InterPro" id="IPR052081">
    <property type="entry name" value="Dispatched_Hh_regulator"/>
</dbReference>
<sequence length="220" mass="24653">MLQQAGNFQHRVTSPVNLLVPGKMKTPASPHGPHGPREPTGSIINKVLSPTVATPNPAPTNPNKQRHHLQHLGQRQQEDRLSLTAIFLPIGRSSKALPYFEALRKMDLTVKNVSVVAMDLGLKNTLFDKLLMADTFLLAVGCGIVVLLIWFYTGSLFITIITITTVACSLLVAYFLYVFIYEIPFFPYMNILTADWEQTIPSYIAESGTWRSRTKIVEQW</sequence>
<keyword evidence="2 7" id="KW-0812">Transmembrane</keyword>
<dbReference type="AlphaFoldDB" id="A0A5N5SXD2"/>
<evidence type="ECO:0000313" key="9">
    <source>
        <dbReference type="Proteomes" id="UP000326759"/>
    </source>
</evidence>
<dbReference type="PANTHER" id="PTHR45951">
    <property type="entry name" value="PROTEIN DISPATCHED-RELATED"/>
    <property type="match status" value="1"/>
</dbReference>
<evidence type="ECO:0000256" key="7">
    <source>
        <dbReference type="SAM" id="Phobius"/>
    </source>
</evidence>
<protein>
    <submittedName>
        <fullName evidence="8">Protein dispatched</fullName>
    </submittedName>
</protein>
<evidence type="ECO:0000256" key="5">
    <source>
        <dbReference type="ARBA" id="ARBA00023180"/>
    </source>
</evidence>
<feature type="transmembrane region" description="Helical" evidence="7">
    <location>
        <begin position="157"/>
        <end position="180"/>
    </location>
</feature>
<dbReference type="GO" id="GO:0022857">
    <property type="term" value="F:transmembrane transporter activity"/>
    <property type="evidence" value="ECO:0007669"/>
    <property type="project" value="TreeGrafter"/>
</dbReference>
<dbReference type="OrthoDB" id="193905at2759"/>
<comment type="caution">
    <text evidence="8">The sequence shown here is derived from an EMBL/GenBank/DDBJ whole genome shotgun (WGS) entry which is preliminary data.</text>
</comment>
<comment type="subcellular location">
    <subcellularLocation>
        <location evidence="1">Membrane</location>
        <topology evidence="1">Multi-pass membrane protein</topology>
    </subcellularLocation>
</comment>
<evidence type="ECO:0000256" key="3">
    <source>
        <dbReference type="ARBA" id="ARBA00022989"/>
    </source>
</evidence>
<dbReference type="PANTHER" id="PTHR45951:SF3">
    <property type="entry name" value="PROTEIN DISPATCHED"/>
    <property type="match status" value="1"/>
</dbReference>
<evidence type="ECO:0000256" key="2">
    <source>
        <dbReference type="ARBA" id="ARBA00022692"/>
    </source>
</evidence>